<dbReference type="EMBL" id="BMGB01000001">
    <property type="protein sequence ID" value="GGA93263.1"/>
    <property type="molecule type" value="Genomic_DNA"/>
</dbReference>
<evidence type="ECO:0000313" key="4">
    <source>
        <dbReference type="Proteomes" id="UP000606922"/>
    </source>
</evidence>
<feature type="region of interest" description="Disordered" evidence="1">
    <location>
        <begin position="18"/>
        <end position="44"/>
    </location>
</feature>
<evidence type="ECO:0000256" key="2">
    <source>
        <dbReference type="SAM" id="SignalP"/>
    </source>
</evidence>
<protein>
    <submittedName>
        <fullName evidence="3">Uncharacterized protein</fullName>
    </submittedName>
</protein>
<accession>A0A916WFL4</accession>
<feature type="signal peptide" evidence="2">
    <location>
        <begin position="1"/>
        <end position="18"/>
    </location>
</feature>
<evidence type="ECO:0000313" key="3">
    <source>
        <dbReference type="EMBL" id="GGA93263.1"/>
    </source>
</evidence>
<feature type="chain" id="PRO_5036803974" evidence="2">
    <location>
        <begin position="19"/>
        <end position="226"/>
    </location>
</feature>
<evidence type="ECO:0000256" key="1">
    <source>
        <dbReference type="SAM" id="MobiDB-lite"/>
    </source>
</evidence>
<sequence>MLFAGVITAAVIALDACASPSETPSSPSPTPTVSSTPSPTAEPVRPTLDELRLTADGLGDLVVGEPVPETPPDLAIVAFDPRGCISEESTLVEGEPGAGFWRPSYPEDRPFQVVTEGRVQGTPIINIQVGSESVLTDTGIGIGSGVDEVLAAYPGITVMPGALLTLVYVVEAPEGTLAFEIANPAGSPEGYWEPEQLNTVAYMVAYAPGQSVSAVYATDTAGACTV</sequence>
<name>A0A916WFL4_9MICO</name>
<gene>
    <name evidence="3" type="ORF">GCM10010979_04760</name>
</gene>
<proteinExistence type="predicted"/>
<keyword evidence="2" id="KW-0732">Signal</keyword>
<reference evidence="3" key="1">
    <citation type="journal article" date="2014" name="Int. J. Syst. Evol. Microbiol.">
        <title>Complete genome sequence of Corynebacterium casei LMG S-19264T (=DSM 44701T), isolated from a smear-ripened cheese.</title>
        <authorList>
            <consortium name="US DOE Joint Genome Institute (JGI-PGF)"/>
            <person name="Walter F."/>
            <person name="Albersmeier A."/>
            <person name="Kalinowski J."/>
            <person name="Ruckert C."/>
        </authorList>
    </citation>
    <scope>NUCLEOTIDE SEQUENCE</scope>
    <source>
        <strain evidence="3">CGMCC 1.12813</strain>
    </source>
</reference>
<dbReference type="Proteomes" id="UP000606922">
    <property type="component" value="Unassembled WGS sequence"/>
</dbReference>
<comment type="caution">
    <text evidence="3">The sequence shown here is derived from an EMBL/GenBank/DDBJ whole genome shotgun (WGS) entry which is preliminary data.</text>
</comment>
<dbReference type="AlphaFoldDB" id="A0A916WFL4"/>
<reference evidence="3" key="2">
    <citation type="submission" date="2020-09" db="EMBL/GenBank/DDBJ databases">
        <authorList>
            <person name="Sun Q."/>
            <person name="Zhou Y."/>
        </authorList>
    </citation>
    <scope>NUCLEOTIDE SEQUENCE</scope>
    <source>
        <strain evidence="3">CGMCC 1.12813</strain>
    </source>
</reference>
<organism evidence="3 4">
    <name type="scientific">Conyzicola nivalis</name>
    <dbReference type="NCBI Taxonomy" id="1477021"/>
    <lineage>
        <taxon>Bacteria</taxon>
        <taxon>Bacillati</taxon>
        <taxon>Actinomycetota</taxon>
        <taxon>Actinomycetes</taxon>
        <taxon>Micrococcales</taxon>
        <taxon>Microbacteriaceae</taxon>
        <taxon>Conyzicola</taxon>
    </lineage>
</organism>
<keyword evidence="4" id="KW-1185">Reference proteome</keyword>